<evidence type="ECO:0000313" key="1">
    <source>
        <dbReference type="EMBL" id="SUC34708.1"/>
    </source>
</evidence>
<protein>
    <submittedName>
        <fullName evidence="1">Uncharacterized protein</fullName>
    </submittedName>
</protein>
<dbReference type="OrthoDB" id="6462155at2"/>
<dbReference type="Proteomes" id="UP000255129">
    <property type="component" value="Unassembled WGS sequence"/>
</dbReference>
<organism evidence="1 2">
    <name type="scientific">Providencia rustigianii</name>
    <dbReference type="NCBI Taxonomy" id="158850"/>
    <lineage>
        <taxon>Bacteria</taxon>
        <taxon>Pseudomonadati</taxon>
        <taxon>Pseudomonadota</taxon>
        <taxon>Gammaproteobacteria</taxon>
        <taxon>Enterobacterales</taxon>
        <taxon>Morganellaceae</taxon>
        <taxon>Providencia</taxon>
    </lineage>
</organism>
<dbReference type="EMBL" id="UGUA01000002">
    <property type="protein sequence ID" value="SUC34708.1"/>
    <property type="molecule type" value="Genomic_DNA"/>
</dbReference>
<dbReference type="AlphaFoldDB" id="A0A379G159"/>
<gene>
    <name evidence="1" type="ORF">NCTC12026_01057</name>
</gene>
<evidence type="ECO:0000313" key="2">
    <source>
        <dbReference type="Proteomes" id="UP000255129"/>
    </source>
</evidence>
<proteinExistence type="predicted"/>
<name>A0A379G159_9GAMM</name>
<accession>A0A379G159</accession>
<reference evidence="1 2" key="1">
    <citation type="submission" date="2018-06" db="EMBL/GenBank/DDBJ databases">
        <authorList>
            <consortium name="Pathogen Informatics"/>
            <person name="Doyle S."/>
        </authorList>
    </citation>
    <scope>NUCLEOTIDE SEQUENCE [LARGE SCALE GENOMIC DNA]</scope>
    <source>
        <strain evidence="1 2">NCTC12026</strain>
    </source>
</reference>
<sequence>MTIERCHITFENFWGEDLNKVRIIHDISDLHSPVQGMYLYNVKNLSTTPDALSFFYRVEDPHHWIVEFVTQSGKHWRSSVNFTCQIKPEDNHQVILGINGESKRLYAAFPASSSCSTELFVV</sequence>
<dbReference type="RefSeq" id="WP_006815625.1">
    <property type="nucleotide sequence ID" value="NZ_CABLCG010000018.1"/>
</dbReference>